<evidence type="ECO:0000313" key="2">
    <source>
        <dbReference type="Proteomes" id="UP000034539"/>
    </source>
</evidence>
<accession>A0A0G0T319</accession>
<dbReference type="Pfam" id="PF04255">
    <property type="entry name" value="DUF433"/>
    <property type="match status" value="1"/>
</dbReference>
<proteinExistence type="predicted"/>
<evidence type="ECO:0008006" key="3">
    <source>
        <dbReference type="Google" id="ProtNLM"/>
    </source>
</evidence>
<dbReference type="Proteomes" id="UP000034539">
    <property type="component" value="Unassembled WGS sequence"/>
</dbReference>
<dbReference type="PANTHER" id="PTHR34849">
    <property type="entry name" value="SSL5025 PROTEIN"/>
    <property type="match status" value="1"/>
</dbReference>
<name>A0A0G0T319_9BACT</name>
<dbReference type="InterPro" id="IPR009057">
    <property type="entry name" value="Homeodomain-like_sf"/>
</dbReference>
<dbReference type="SUPFAM" id="SSF46689">
    <property type="entry name" value="Homeodomain-like"/>
    <property type="match status" value="1"/>
</dbReference>
<dbReference type="InterPro" id="IPR036388">
    <property type="entry name" value="WH-like_DNA-bd_sf"/>
</dbReference>
<comment type="caution">
    <text evidence="1">The sequence shown here is derived from an EMBL/GenBank/DDBJ whole genome shotgun (WGS) entry which is preliminary data.</text>
</comment>
<dbReference type="PANTHER" id="PTHR34849:SF3">
    <property type="entry name" value="SSR2962 PROTEIN"/>
    <property type="match status" value="1"/>
</dbReference>
<dbReference type="Gene3D" id="1.10.10.10">
    <property type="entry name" value="Winged helix-like DNA-binding domain superfamily/Winged helix DNA-binding domain"/>
    <property type="match status" value="1"/>
</dbReference>
<organism evidence="1 2">
    <name type="scientific">Candidatus Gottesmanbacteria bacterium GW2011_GWC2_39_8</name>
    <dbReference type="NCBI Taxonomy" id="1618450"/>
    <lineage>
        <taxon>Bacteria</taxon>
        <taxon>Candidatus Gottesmaniibacteriota</taxon>
    </lineage>
</organism>
<reference evidence="1 2" key="1">
    <citation type="journal article" date="2015" name="Nature">
        <title>rRNA introns, odd ribosomes, and small enigmatic genomes across a large radiation of phyla.</title>
        <authorList>
            <person name="Brown C.T."/>
            <person name="Hug L.A."/>
            <person name="Thomas B.C."/>
            <person name="Sharon I."/>
            <person name="Castelle C.J."/>
            <person name="Singh A."/>
            <person name="Wilkins M.J."/>
            <person name="Williams K.H."/>
            <person name="Banfield J.F."/>
        </authorList>
    </citation>
    <scope>NUCLEOTIDE SEQUENCE [LARGE SCALE GENOMIC DNA]</scope>
</reference>
<dbReference type="EMBL" id="LBXN01000049">
    <property type="protein sequence ID" value="KKR32207.1"/>
    <property type="molecule type" value="Genomic_DNA"/>
</dbReference>
<protein>
    <recommendedName>
        <fullName evidence="3">Antitoxin</fullName>
    </recommendedName>
</protein>
<sequence length="86" mass="9766">MTKLNVISDPQILRGKPVIEGTRIAVETIMDLLASGMDIKDILLEYPQLSKEKIQKAILFATQQLKDEEIYPLIDKDGKIEFYSVT</sequence>
<gene>
    <name evidence="1" type="ORF">UT63_C0049G0006</name>
</gene>
<dbReference type="AlphaFoldDB" id="A0A0G0T319"/>
<evidence type="ECO:0000313" key="1">
    <source>
        <dbReference type="EMBL" id="KKR32207.1"/>
    </source>
</evidence>
<dbReference type="InterPro" id="IPR007367">
    <property type="entry name" value="DUF433"/>
</dbReference>